<keyword evidence="2" id="KW-1185">Reference proteome</keyword>
<sequence>MIDKMCEPKVKRARTETSDASERDRLVQFAIYHLVLLKLDDTCENTRQGTGHRFLRLAATMLGGFQLENRHS</sequence>
<dbReference type="Proteomes" id="UP000625711">
    <property type="component" value="Unassembled WGS sequence"/>
</dbReference>
<gene>
    <name evidence="1" type="ORF">GWI33_012968</name>
</gene>
<evidence type="ECO:0000313" key="2">
    <source>
        <dbReference type="Proteomes" id="UP000625711"/>
    </source>
</evidence>
<reference evidence="1" key="1">
    <citation type="submission" date="2020-08" db="EMBL/GenBank/DDBJ databases">
        <title>Genome sequencing and assembly of the red palm weevil Rhynchophorus ferrugineus.</title>
        <authorList>
            <person name="Dias G.B."/>
            <person name="Bergman C.M."/>
            <person name="Manee M."/>
        </authorList>
    </citation>
    <scope>NUCLEOTIDE SEQUENCE</scope>
    <source>
        <strain evidence="1">AA-2017</strain>
        <tissue evidence="1">Whole larva</tissue>
    </source>
</reference>
<dbReference type="EMBL" id="JAACXV010012864">
    <property type="protein sequence ID" value="KAF7274382.1"/>
    <property type="molecule type" value="Genomic_DNA"/>
</dbReference>
<accession>A0A834I4D3</accession>
<organism evidence="1 2">
    <name type="scientific">Rhynchophorus ferrugineus</name>
    <name type="common">Red palm weevil</name>
    <name type="synonym">Curculio ferrugineus</name>
    <dbReference type="NCBI Taxonomy" id="354439"/>
    <lineage>
        <taxon>Eukaryota</taxon>
        <taxon>Metazoa</taxon>
        <taxon>Ecdysozoa</taxon>
        <taxon>Arthropoda</taxon>
        <taxon>Hexapoda</taxon>
        <taxon>Insecta</taxon>
        <taxon>Pterygota</taxon>
        <taxon>Neoptera</taxon>
        <taxon>Endopterygota</taxon>
        <taxon>Coleoptera</taxon>
        <taxon>Polyphaga</taxon>
        <taxon>Cucujiformia</taxon>
        <taxon>Curculionidae</taxon>
        <taxon>Dryophthorinae</taxon>
        <taxon>Rhynchophorus</taxon>
    </lineage>
</organism>
<comment type="caution">
    <text evidence="1">The sequence shown here is derived from an EMBL/GenBank/DDBJ whole genome shotgun (WGS) entry which is preliminary data.</text>
</comment>
<dbReference type="OrthoDB" id="10583061at2759"/>
<dbReference type="AlphaFoldDB" id="A0A834I4D3"/>
<proteinExistence type="predicted"/>
<protein>
    <submittedName>
        <fullName evidence="1">Uncharacterized protein</fullName>
    </submittedName>
</protein>
<name>A0A834I4D3_RHYFE</name>
<evidence type="ECO:0000313" key="1">
    <source>
        <dbReference type="EMBL" id="KAF7274382.1"/>
    </source>
</evidence>